<proteinExistence type="predicted"/>
<dbReference type="InterPro" id="IPR038607">
    <property type="entry name" value="PhoD-like_sf"/>
</dbReference>
<feature type="region of interest" description="Disordered" evidence="1">
    <location>
        <begin position="619"/>
        <end position="680"/>
    </location>
</feature>
<dbReference type="Gene3D" id="3.60.21.70">
    <property type="entry name" value="PhoD-like phosphatase"/>
    <property type="match status" value="1"/>
</dbReference>
<gene>
    <name evidence="3" type="ORF">LTR25_010784</name>
</gene>
<dbReference type="CDD" id="cd07389">
    <property type="entry name" value="MPP_PhoD"/>
    <property type="match status" value="1"/>
</dbReference>
<evidence type="ECO:0000313" key="3">
    <source>
        <dbReference type="EMBL" id="KAK5527985.1"/>
    </source>
</evidence>
<dbReference type="PANTHER" id="PTHR46689">
    <property type="entry name" value="MEMBRANE PROTEIN, PUTATIVE-RELATED"/>
    <property type="match status" value="1"/>
</dbReference>
<evidence type="ECO:0000256" key="1">
    <source>
        <dbReference type="SAM" id="MobiDB-lite"/>
    </source>
</evidence>
<dbReference type="AlphaFoldDB" id="A0AAV9PU07"/>
<evidence type="ECO:0000259" key="2">
    <source>
        <dbReference type="Pfam" id="PF19050"/>
    </source>
</evidence>
<feature type="region of interest" description="Disordered" evidence="1">
    <location>
        <begin position="716"/>
        <end position="739"/>
    </location>
</feature>
<feature type="region of interest" description="Disordered" evidence="1">
    <location>
        <begin position="1"/>
        <end position="33"/>
    </location>
</feature>
<dbReference type="PANTHER" id="PTHR46689:SF3">
    <property type="entry name" value="PHOD-LIKE PHOSPHATASE DOMAIN-CONTAINING PROTEIN"/>
    <property type="match status" value="1"/>
</dbReference>
<dbReference type="EMBL" id="JAXLQG010000030">
    <property type="protein sequence ID" value="KAK5527985.1"/>
    <property type="molecule type" value="Genomic_DNA"/>
</dbReference>
<comment type="caution">
    <text evidence="3">The sequence shown here is derived from an EMBL/GenBank/DDBJ whole genome shotgun (WGS) entry which is preliminary data.</text>
</comment>
<reference evidence="3 4" key="1">
    <citation type="submission" date="2023-06" db="EMBL/GenBank/DDBJ databases">
        <title>Black Yeasts Isolated from many extreme environments.</title>
        <authorList>
            <person name="Coleine C."/>
            <person name="Stajich J.E."/>
            <person name="Selbmann L."/>
        </authorList>
    </citation>
    <scope>NUCLEOTIDE SEQUENCE [LARGE SCALE GENOMIC DNA]</scope>
    <source>
        <strain evidence="3 4">CCFEE 5887</strain>
    </source>
</reference>
<dbReference type="InterPro" id="IPR043904">
    <property type="entry name" value="PhoD_2-like"/>
</dbReference>
<protein>
    <recommendedName>
        <fullName evidence="2">PhoD-like phosphatase domain-containing protein</fullName>
    </recommendedName>
</protein>
<dbReference type="Proteomes" id="UP001345827">
    <property type="component" value="Unassembled WGS sequence"/>
</dbReference>
<feature type="domain" description="PhoD-like phosphatase" evidence="2">
    <location>
        <begin position="145"/>
        <end position="311"/>
    </location>
</feature>
<dbReference type="InterPro" id="IPR018946">
    <property type="entry name" value="PhoD-like_MPP"/>
</dbReference>
<accession>A0AAV9PU07</accession>
<name>A0AAV9PU07_9PEZI</name>
<dbReference type="GO" id="GO:0016020">
    <property type="term" value="C:membrane"/>
    <property type="evidence" value="ECO:0007669"/>
    <property type="project" value="TreeGrafter"/>
</dbReference>
<sequence>MEGQFDGTTQSQYQHVPGPQAGHGIGPGSTNSSSEIEIICGPLLNYQRMSEEGADVFWHGSVLIVTKPEQRTPTLELRTLGALNPSSKVRSSAKQTIEGLKLYSDPDKSFWRFSIRLPLVEAEAKWQYSIPHMRFLSDVSKEPSREFIVPSATESMRIMFHSCNGFSVGTDEDFWSGPALWNDVLRIHQQRPFHVMIGGGDQIYNDGVRVDGPLKQWTSIGNPVKRREYPFGEHLRSECDNYYFNNYVRWYNTGAFAAANSQIAQINIWDDHDIIDGFGSYTDHFMKCPVFRGIGGVSFKYYCLFQHHTAPPLSTFTTDAPSTMEANADGSAGGDPRQLENTYVYKRTADDPSWIVGKRPGPYVEEKSRNLYMRLGKRIAFCGIDARTERTRKQVNYPETYDMIFERLASEFRAARGEIKHLILLLGVPIAYPRLAWLENIFTSPIMAPIRLLNRRFGFAGGFFNSFDGSIDLLDDLDDHYTARHHKHERRELVVCLQRLAEEHSVRVTILSGDVHLAAVGRFYSTPADNMDALEDPRYIVNVISSAITNKPPPKAVANLLARRNKVHHLRDGNTDETLLKMFEKQPGGQEKGADWNYVTMPSRNFACITEVPDDHMGNDAPANGNGVNGTVHINSTGKTGKARPKAGKDGHSPLHAGEEGAGTQHPAADGISSEGPLKGGLNVSIRVEIDNRDREGKTEGYGMTIPTLALASKDKVGSVGHPQLHNTTAAPENMTRRQ</sequence>
<feature type="compositionally biased region" description="Basic and acidic residues" evidence="1">
    <location>
        <begin position="647"/>
        <end position="659"/>
    </location>
</feature>
<keyword evidence="4" id="KW-1185">Reference proteome</keyword>
<evidence type="ECO:0000313" key="4">
    <source>
        <dbReference type="Proteomes" id="UP001345827"/>
    </source>
</evidence>
<feature type="compositionally biased region" description="Polar residues" evidence="1">
    <location>
        <begin position="1"/>
        <end position="14"/>
    </location>
</feature>
<feature type="domain" description="PhoD-like phosphatase" evidence="2">
    <location>
        <begin position="375"/>
        <end position="442"/>
    </location>
</feature>
<dbReference type="Pfam" id="PF19050">
    <property type="entry name" value="PhoD_2"/>
    <property type="match status" value="3"/>
</dbReference>
<feature type="domain" description="PhoD-like phosphatase" evidence="2">
    <location>
        <begin position="457"/>
        <end position="610"/>
    </location>
</feature>
<organism evidence="3 4">
    <name type="scientific">Vermiconidia calcicola</name>
    <dbReference type="NCBI Taxonomy" id="1690605"/>
    <lineage>
        <taxon>Eukaryota</taxon>
        <taxon>Fungi</taxon>
        <taxon>Dikarya</taxon>
        <taxon>Ascomycota</taxon>
        <taxon>Pezizomycotina</taxon>
        <taxon>Dothideomycetes</taxon>
        <taxon>Dothideomycetidae</taxon>
        <taxon>Mycosphaerellales</taxon>
        <taxon>Extremaceae</taxon>
        <taxon>Vermiconidia</taxon>
    </lineage>
</organism>